<accession>A0A166BZL4</accession>
<dbReference type="NCBIfam" id="TIGR03268">
    <property type="entry name" value="methan_mark_3"/>
    <property type="match status" value="1"/>
</dbReference>
<dbReference type="EMBL" id="LWMT01000287">
    <property type="protein sequence ID" value="KZX10087.1"/>
    <property type="molecule type" value="Genomic_DNA"/>
</dbReference>
<dbReference type="HAMAP" id="MF_01089">
    <property type="entry name" value="UPF0288"/>
    <property type="match status" value="1"/>
</dbReference>
<reference evidence="3 4" key="1">
    <citation type="submission" date="2016-04" db="EMBL/GenBank/DDBJ databases">
        <title>Genome sequence of Methanobrevibacter filiformis DSM 11501.</title>
        <authorList>
            <person name="Poehlein A."/>
            <person name="Seedorf H."/>
            <person name="Daniel R."/>
        </authorList>
    </citation>
    <scope>NUCLEOTIDE SEQUENCE [LARGE SCALE GENOMIC DNA]</scope>
    <source>
        <strain evidence="3 4">DSM 11501</strain>
    </source>
</reference>
<keyword evidence="4" id="KW-1185">Reference proteome</keyword>
<name>A0A166BZL4_9EURY</name>
<evidence type="ECO:0000259" key="2">
    <source>
        <dbReference type="Pfam" id="PF26548"/>
    </source>
</evidence>
<protein>
    <recommendedName>
        <fullName evidence="1">UPF0288 protein MBFIL_18980</fullName>
    </recommendedName>
</protein>
<dbReference type="RefSeq" id="WP_066973985.1">
    <property type="nucleotide sequence ID" value="NZ_LWMT01000287.1"/>
</dbReference>
<dbReference type="AlphaFoldDB" id="A0A166BZL4"/>
<sequence length="511" mass="57025">MLVKVNGEDIKLPEGSTIEDAINITKAPYCTGSILSIIKGKKDFEKNINKFKIKTPKGSIIIEMLSDEIANPLIDIWKNSYLEFAKTTIRWTTSNEIAIGPIYTDLEPSMEEFKYHQGDVFLSLSGFSKESTHVLIAKEDHNGVYGAPNINKGVFARIVGGRRTLNLLTDDDNILAIEPVVERQSVVETAAISDLNTILENGNQLFTYVLIEPNKKSPQSVEHMFSLMEDDKLRIDYDSNSFIGFYNMQGLSKPAEEAIPRKRGTVTLRNDGVGVGKVYIYREDRVQSPAHTVIGFIKKGMELVDIAKSGEFITVKSDPERIMTINMTQKEANDFLSLRGVKQERTGLDNDDAIVVFQEPLTTIDILENNAVKTKGINIDDLVIVEMLNEAPRSTWYFKKVTDLVEKPIGHLKVHFAVPGMKLLIFEGDNKESKGLIPENTPERVISAGTIGITNMSRKNVGLIGVRFEDNSEFGPTAEPLNATNIIGKIDTDLKLLEKIKEGDLIYLREA</sequence>
<proteinExistence type="inferred from homology"/>
<dbReference type="InterPro" id="IPR058492">
    <property type="entry name" value="DUF8179"/>
</dbReference>
<comment type="similarity">
    <text evidence="1">Belongs to the UPF0288 family.</text>
</comment>
<dbReference type="InterPro" id="IPR016466">
    <property type="entry name" value="Methan_mark_3"/>
</dbReference>
<evidence type="ECO:0000256" key="1">
    <source>
        <dbReference type="HAMAP-Rule" id="MF_01089"/>
    </source>
</evidence>
<evidence type="ECO:0000313" key="3">
    <source>
        <dbReference type="EMBL" id="KZX10087.1"/>
    </source>
</evidence>
<dbReference type="OrthoDB" id="140355at2157"/>
<dbReference type="Pfam" id="PF26548">
    <property type="entry name" value="DUF8179"/>
    <property type="match status" value="1"/>
</dbReference>
<organism evidence="3 4">
    <name type="scientific">Methanobrevibacter filiformis</name>
    <dbReference type="NCBI Taxonomy" id="55758"/>
    <lineage>
        <taxon>Archaea</taxon>
        <taxon>Methanobacteriati</taxon>
        <taxon>Methanobacteriota</taxon>
        <taxon>Methanomada group</taxon>
        <taxon>Methanobacteria</taxon>
        <taxon>Methanobacteriales</taxon>
        <taxon>Methanobacteriaceae</taxon>
        <taxon>Methanobrevibacter</taxon>
    </lineage>
</organism>
<evidence type="ECO:0000313" key="4">
    <source>
        <dbReference type="Proteomes" id="UP000077066"/>
    </source>
</evidence>
<dbReference type="Proteomes" id="UP000077066">
    <property type="component" value="Unassembled WGS sequence"/>
</dbReference>
<comment type="caution">
    <text evidence="3">The sequence shown here is derived from an EMBL/GenBank/DDBJ whole genome shotgun (WGS) entry which is preliminary data.</text>
</comment>
<dbReference type="PATRIC" id="fig|55758.3.peg.2116"/>
<dbReference type="STRING" id="55758.MBFIL_18980"/>
<dbReference type="PIRSF" id="PIRSF005852">
    <property type="entry name" value="UCP005852"/>
    <property type="match status" value="1"/>
</dbReference>
<feature type="domain" description="Putative peptidyl-prolyl cis-trans isomerase" evidence="2">
    <location>
        <begin position="385"/>
        <end position="510"/>
    </location>
</feature>
<gene>
    <name evidence="3" type="ORF">MBFIL_18980</name>
</gene>